<name>A0AC59Z0K1_RANTA</name>
<organism evidence="1 2">
    <name type="scientific">Rangifer tarandus platyrhynchus</name>
    <name type="common">Svalbard reindeer</name>
    <dbReference type="NCBI Taxonomy" id="3082113"/>
    <lineage>
        <taxon>Eukaryota</taxon>
        <taxon>Metazoa</taxon>
        <taxon>Chordata</taxon>
        <taxon>Craniata</taxon>
        <taxon>Vertebrata</taxon>
        <taxon>Euteleostomi</taxon>
        <taxon>Mammalia</taxon>
        <taxon>Eutheria</taxon>
        <taxon>Laurasiatheria</taxon>
        <taxon>Artiodactyla</taxon>
        <taxon>Ruminantia</taxon>
        <taxon>Pecora</taxon>
        <taxon>Cervidae</taxon>
        <taxon>Odocoileinae</taxon>
        <taxon>Rangifer</taxon>
    </lineage>
</organism>
<reference evidence="1" key="2">
    <citation type="submission" date="2025-03" db="EMBL/GenBank/DDBJ databases">
        <authorList>
            <consortium name="ELIXIR-Norway"/>
            <consortium name="Elixir Norway"/>
        </authorList>
    </citation>
    <scope>NUCLEOTIDE SEQUENCE</scope>
</reference>
<reference evidence="1" key="1">
    <citation type="submission" date="2023-05" db="EMBL/GenBank/DDBJ databases">
        <authorList>
            <consortium name="ELIXIR-Norway"/>
        </authorList>
    </citation>
    <scope>NUCLEOTIDE SEQUENCE</scope>
</reference>
<dbReference type="EMBL" id="OX596105">
    <property type="protein sequence ID" value="CAN0132780.1"/>
    <property type="molecule type" value="Genomic_DNA"/>
</dbReference>
<evidence type="ECO:0000313" key="2">
    <source>
        <dbReference type="Proteomes" id="UP001162501"/>
    </source>
</evidence>
<gene>
    <name evidence="1" type="ORF">MRATA1EN22A_LOCUS12539</name>
</gene>
<accession>A0AC59Z0K1</accession>
<protein>
    <submittedName>
        <fullName evidence="1">Uncharacterized protein</fullName>
    </submittedName>
</protein>
<proteinExistence type="predicted"/>
<sequence length="125" mass="13321">MAETCVFAGFTQMSALRPELQKMHGKQQVFASYSQWTPLCVCTRLWTCLWSPLLAPTCLGEAENLGFSPAPLAPSPSAMMASPPNQCVRPKPQHGSREKAPAGTPVTGFLRAVPGQRAAFGFGGA</sequence>
<evidence type="ECO:0000313" key="1">
    <source>
        <dbReference type="EMBL" id="CAN0132780.1"/>
    </source>
</evidence>
<dbReference type="Proteomes" id="UP001162501">
    <property type="component" value="Chromosome 21"/>
</dbReference>